<proteinExistence type="predicted"/>
<dbReference type="AlphaFoldDB" id="A0AAI9EEB3"/>
<comment type="caution">
    <text evidence="3">The sequence shown here is derived from an EMBL/GenBank/DDBJ whole genome shotgun (WGS) entry which is preliminary data.</text>
</comment>
<evidence type="ECO:0000256" key="2">
    <source>
        <dbReference type="SAM" id="MobiDB-lite"/>
    </source>
</evidence>
<evidence type="ECO:0000313" key="3">
    <source>
        <dbReference type="EMBL" id="CAK4034866.1"/>
    </source>
</evidence>
<feature type="compositionally biased region" description="Polar residues" evidence="2">
    <location>
        <begin position="1"/>
        <end position="21"/>
    </location>
</feature>
<sequence>MSFRKTATQSQASALKTSKGATTPPLISPDPKSEEQVPVPLEKLSSLSMHICDLQNEVNTLIQTKIQQAATIAEQETRISNLELALAHSNELLHETRSRIEEQEEMLRREVRESLLGETERQEQKLERFDKEARIQEREKWYRASHATFQEGPVSDSAAARTANSETADKESQPFANSLSSGTGSATLCSRTEEVGWNESVRDPTVDIRDDVEGQVNPPVYWKQDLAPILPVERAPTEPPKRSGNLGIKYGWKEMKRSAAGPESPMTGIPYATTEVNGGSEVHLKPVSSCRKLKLGKGFLKKPMTFN</sequence>
<keyword evidence="4" id="KW-1185">Reference proteome</keyword>
<dbReference type="EMBL" id="CAVMBE010000142">
    <property type="protein sequence ID" value="CAK4034866.1"/>
    <property type="molecule type" value="Genomic_DNA"/>
</dbReference>
<evidence type="ECO:0000313" key="4">
    <source>
        <dbReference type="Proteomes" id="UP001296104"/>
    </source>
</evidence>
<organism evidence="3 4">
    <name type="scientific">Lecanosticta acicola</name>
    <dbReference type="NCBI Taxonomy" id="111012"/>
    <lineage>
        <taxon>Eukaryota</taxon>
        <taxon>Fungi</taxon>
        <taxon>Dikarya</taxon>
        <taxon>Ascomycota</taxon>
        <taxon>Pezizomycotina</taxon>
        <taxon>Dothideomycetes</taxon>
        <taxon>Dothideomycetidae</taxon>
        <taxon>Mycosphaerellales</taxon>
        <taxon>Mycosphaerellaceae</taxon>
        <taxon>Lecanosticta</taxon>
    </lineage>
</organism>
<gene>
    <name evidence="3" type="ORF">LECACI_7A010024</name>
</gene>
<accession>A0AAI9EEB3</accession>
<name>A0AAI9EEB3_9PEZI</name>
<feature type="coiled-coil region" evidence="1">
    <location>
        <begin position="72"/>
        <end position="139"/>
    </location>
</feature>
<keyword evidence="1" id="KW-0175">Coiled coil</keyword>
<dbReference type="Proteomes" id="UP001296104">
    <property type="component" value="Unassembled WGS sequence"/>
</dbReference>
<protein>
    <submittedName>
        <fullName evidence="3">Uncharacterized protein</fullName>
    </submittedName>
</protein>
<evidence type="ECO:0000256" key="1">
    <source>
        <dbReference type="SAM" id="Coils"/>
    </source>
</evidence>
<feature type="region of interest" description="Disordered" evidence="2">
    <location>
        <begin position="1"/>
        <end position="37"/>
    </location>
</feature>
<feature type="region of interest" description="Disordered" evidence="2">
    <location>
        <begin position="152"/>
        <end position="186"/>
    </location>
</feature>
<reference evidence="3" key="1">
    <citation type="submission" date="2023-11" db="EMBL/GenBank/DDBJ databases">
        <authorList>
            <person name="Alioto T."/>
            <person name="Alioto T."/>
            <person name="Gomez Garrido J."/>
        </authorList>
    </citation>
    <scope>NUCLEOTIDE SEQUENCE</scope>
</reference>
<feature type="compositionally biased region" description="Polar residues" evidence="2">
    <location>
        <begin position="174"/>
        <end position="186"/>
    </location>
</feature>